<proteinExistence type="predicted"/>
<accession>A0ABT4USC0</accession>
<dbReference type="InterPro" id="IPR050072">
    <property type="entry name" value="Peptidase_M20A"/>
</dbReference>
<dbReference type="PANTHER" id="PTHR43808">
    <property type="entry name" value="ACETYLORNITHINE DEACETYLASE"/>
    <property type="match status" value="1"/>
</dbReference>
<evidence type="ECO:0000313" key="2">
    <source>
        <dbReference type="Proteomes" id="UP001210380"/>
    </source>
</evidence>
<sequence length="439" mass="46626">MRDDLVTTADQELLLHLLAIPTVGVLELSPTDPPPQFWEAQRDYARAAASIGFEVVSHASPAPDVLMRDDVPLPVRRAAENPDFLASQPSLLLRLGPELPREDTVMFNVHLDTVAGLEPVGLSGGRITGRGAIDAKGPAVALLSGIRDAVRRDPALGRDVAVLVQAVAGEEGGAMGTFGTRPLVEAGHVGRLNIFCEPTGMRFLPRATASMTARVRVNGRGAIDDRPDVGHNATVLLGFLAQHLAAQLDPRDRPGRLCVAGLHTGHLHNRVYGSGELLLNLSYGSSDEGAAAEAALREAVRSGVQRFTELFAGTREFTSTAAEAAVITEVDWLKRGLPSLDNAAAWAEELLTRAGATRWPDDEPAFTCDAIWTAGLEDTFTAVLGPGSLDGNNAHAEGEYAELDELRDFAAAVSSLLTGFAEHRRETTPRKGISDASAP</sequence>
<protein>
    <submittedName>
        <fullName evidence="1">M20/M25/M40 family metallo-hydrolase</fullName>
    </submittedName>
</protein>
<evidence type="ECO:0000313" key="1">
    <source>
        <dbReference type="EMBL" id="MDA3624621.1"/>
    </source>
</evidence>
<dbReference type="Gene3D" id="3.30.70.360">
    <property type="match status" value="1"/>
</dbReference>
<dbReference type="Gene3D" id="3.40.630.10">
    <property type="entry name" value="Zn peptidases"/>
    <property type="match status" value="1"/>
</dbReference>
<dbReference type="RefSeq" id="WP_270947194.1">
    <property type="nucleotide sequence ID" value="NZ_JAQGLA010000004.1"/>
</dbReference>
<name>A0ABT4USC0_9PSEU</name>
<dbReference type="InterPro" id="IPR002933">
    <property type="entry name" value="Peptidase_M20"/>
</dbReference>
<dbReference type="SUPFAM" id="SSF53187">
    <property type="entry name" value="Zn-dependent exopeptidases"/>
    <property type="match status" value="1"/>
</dbReference>
<gene>
    <name evidence="1" type="ORF">OU415_04165</name>
</gene>
<dbReference type="Pfam" id="PF01546">
    <property type="entry name" value="Peptidase_M20"/>
    <property type="match status" value="1"/>
</dbReference>
<dbReference type="EMBL" id="JAQGLA010000004">
    <property type="protein sequence ID" value="MDA3624621.1"/>
    <property type="molecule type" value="Genomic_DNA"/>
</dbReference>
<organism evidence="1 2">
    <name type="scientific">Saccharopolyspora oryzae</name>
    <dbReference type="NCBI Taxonomy" id="2997343"/>
    <lineage>
        <taxon>Bacteria</taxon>
        <taxon>Bacillati</taxon>
        <taxon>Actinomycetota</taxon>
        <taxon>Actinomycetes</taxon>
        <taxon>Pseudonocardiales</taxon>
        <taxon>Pseudonocardiaceae</taxon>
        <taxon>Saccharopolyspora</taxon>
    </lineage>
</organism>
<reference evidence="1 2" key="1">
    <citation type="submission" date="2022-11" db="EMBL/GenBank/DDBJ databases">
        <title>Draft genome sequence of Saccharopolyspora sp. WRP15-2 isolated from rhizosphere soils of wild rice in Thailand.</title>
        <authorList>
            <person name="Duangmal K."/>
            <person name="Kammanee S."/>
            <person name="Muangham S."/>
        </authorList>
    </citation>
    <scope>NUCLEOTIDE SEQUENCE [LARGE SCALE GENOMIC DNA]</scope>
    <source>
        <strain evidence="1 2">WRP15-2</strain>
    </source>
</reference>
<keyword evidence="2" id="KW-1185">Reference proteome</keyword>
<dbReference type="Proteomes" id="UP001210380">
    <property type="component" value="Unassembled WGS sequence"/>
</dbReference>
<comment type="caution">
    <text evidence="1">The sequence shown here is derived from an EMBL/GenBank/DDBJ whole genome shotgun (WGS) entry which is preliminary data.</text>
</comment>